<dbReference type="GO" id="GO:0045732">
    <property type="term" value="P:positive regulation of protein catabolic process"/>
    <property type="evidence" value="ECO:0007669"/>
    <property type="project" value="TreeGrafter"/>
</dbReference>
<dbReference type="GO" id="GO:0005634">
    <property type="term" value="C:nucleus"/>
    <property type="evidence" value="ECO:0007669"/>
    <property type="project" value="TreeGrafter"/>
</dbReference>
<protein>
    <submittedName>
        <fullName evidence="4">Ornithine decarboxylase antizyme 2</fullName>
    </submittedName>
</protein>
<organism evidence="4 5">
    <name type="scientific">Sinocyclocheilus grahami</name>
    <name type="common">Dianchi golden-line fish</name>
    <name type="synonym">Barbus grahami</name>
    <dbReference type="NCBI Taxonomy" id="75366"/>
    <lineage>
        <taxon>Eukaryota</taxon>
        <taxon>Metazoa</taxon>
        <taxon>Chordata</taxon>
        <taxon>Craniata</taxon>
        <taxon>Vertebrata</taxon>
        <taxon>Euteleostomi</taxon>
        <taxon>Actinopterygii</taxon>
        <taxon>Neopterygii</taxon>
        <taxon>Teleostei</taxon>
        <taxon>Ostariophysi</taxon>
        <taxon>Cypriniformes</taxon>
        <taxon>Cyprinidae</taxon>
        <taxon>Cyprininae</taxon>
        <taxon>Sinocyclocheilus</taxon>
    </lineage>
</organism>
<proteinExistence type="inferred from homology"/>
<evidence type="ECO:0000313" key="5">
    <source>
        <dbReference type="Proteomes" id="UP000472262"/>
    </source>
</evidence>
<dbReference type="GO" id="GO:0005737">
    <property type="term" value="C:cytoplasm"/>
    <property type="evidence" value="ECO:0007669"/>
    <property type="project" value="TreeGrafter"/>
</dbReference>
<dbReference type="OMA" id="VEWETVV"/>
<dbReference type="FunFam" id="3.40.630.60:FF:000001">
    <property type="entry name" value="Ornithine decarboxylase antizyme 1"/>
    <property type="match status" value="1"/>
</dbReference>
<dbReference type="PANTHER" id="PTHR10279:SF6">
    <property type="entry name" value="ORNITHINE DECARBOXYLASE ANTIZYME 2"/>
    <property type="match status" value="1"/>
</dbReference>
<evidence type="ECO:0000256" key="2">
    <source>
        <dbReference type="ARBA" id="ARBA00011836"/>
    </source>
</evidence>
<dbReference type="InterPro" id="IPR002993">
    <property type="entry name" value="ODC_AZ"/>
</dbReference>
<dbReference type="GO" id="GO:0075523">
    <property type="term" value="P:viral translational frameshifting"/>
    <property type="evidence" value="ECO:0007669"/>
    <property type="project" value="UniProtKB-KW"/>
</dbReference>
<evidence type="ECO:0000256" key="3">
    <source>
        <dbReference type="ARBA" id="ARBA00022758"/>
    </source>
</evidence>
<comment type="similarity">
    <text evidence="1">Belongs to the ODC antizyme family.</text>
</comment>
<name>A0A672Q359_SINGR</name>
<dbReference type="SUPFAM" id="SSF55729">
    <property type="entry name" value="Acyl-CoA N-acyltransferases (Nat)"/>
    <property type="match status" value="1"/>
</dbReference>
<evidence type="ECO:0000256" key="1">
    <source>
        <dbReference type="ARBA" id="ARBA00008796"/>
    </source>
</evidence>
<comment type="subunit">
    <text evidence="2">Interacts with ODC1 and thereby sterically blocks ODC homodimerization.</text>
</comment>
<evidence type="ECO:0000313" key="4">
    <source>
        <dbReference type="Ensembl" id="ENSSGRP00000070174.1"/>
    </source>
</evidence>
<reference evidence="4" key="1">
    <citation type="submission" date="2025-05" db="UniProtKB">
        <authorList>
            <consortium name="Ensembl"/>
        </authorList>
    </citation>
    <scope>IDENTIFICATION</scope>
</reference>
<dbReference type="InterPro" id="IPR038581">
    <property type="entry name" value="ODC_AZ_sf"/>
</dbReference>
<dbReference type="PANTHER" id="PTHR10279">
    <property type="entry name" value="ORNITHINE DECARBOXYLASE ANTIZYME"/>
    <property type="match status" value="1"/>
</dbReference>
<dbReference type="Pfam" id="PF02100">
    <property type="entry name" value="ODC_AZ"/>
    <property type="match status" value="1"/>
</dbReference>
<dbReference type="Gene3D" id="3.40.630.60">
    <property type="match status" value="1"/>
</dbReference>
<keyword evidence="3" id="KW-0688">Ribosomal frameshifting</keyword>
<keyword evidence="5" id="KW-1185">Reference proteome</keyword>
<dbReference type="AlphaFoldDB" id="A0A672Q359"/>
<dbReference type="PROSITE" id="PS01337">
    <property type="entry name" value="ODC_AZ"/>
    <property type="match status" value="1"/>
</dbReference>
<dbReference type="GO" id="GO:0008073">
    <property type="term" value="F:ornithine decarboxylase inhibitor activity"/>
    <property type="evidence" value="ECO:0007669"/>
    <property type="project" value="InterPro"/>
</dbReference>
<dbReference type="Ensembl" id="ENSSGRT00000074755.1">
    <property type="protein sequence ID" value="ENSSGRP00000070173.1"/>
    <property type="gene ID" value="ENSSGRG00000035903.1"/>
</dbReference>
<sequence>RRLINIQQQFLNVSAQAVLSVSKHGALIAERASELLYRWCISPWTFGTKVTLWVIRVRQSTRKTCATQRRVVPFWARGSRLQGLCGAPDAPLPLTKIPGGRGTGRDLPHSVLHKDEKLTVTQAGSVSGARPVLHFQYQLSERRFSCWDTVLSDDALYLEIPAGALHNGSREGFTRLLEFAEEQLKVSYVFLWLQKNRDNRLSIMKTFHYMGFEVVKPGHPLVPPRPDLLFMVYSIDSSSSDEE</sequence>
<dbReference type="Proteomes" id="UP000472262">
    <property type="component" value="Unassembled WGS sequence"/>
</dbReference>
<accession>A0A672Q359</accession>
<dbReference type="Ensembl" id="ENSSGRT00000074756.1">
    <property type="protein sequence ID" value="ENSSGRP00000070174.1"/>
    <property type="gene ID" value="ENSSGRG00000035903.1"/>
</dbReference>
<dbReference type="InterPro" id="IPR016181">
    <property type="entry name" value="Acyl_CoA_acyltransferase"/>
</dbReference>